<comment type="subcellular location">
    <subcellularLocation>
        <location evidence="1">Cell membrane</location>
        <topology evidence="1">Multi-pass membrane protein</topology>
    </subcellularLocation>
</comment>
<dbReference type="PANTHER" id="PTHR38684">
    <property type="entry name" value="PROTEIN AMPE"/>
    <property type="match status" value="1"/>
</dbReference>
<feature type="transmembrane region" description="Helical" evidence="1">
    <location>
        <begin position="158"/>
        <end position="180"/>
    </location>
</feature>
<dbReference type="PANTHER" id="PTHR38684:SF1">
    <property type="entry name" value="PROTEIN AMPE"/>
    <property type="match status" value="1"/>
</dbReference>
<keyword evidence="3" id="KW-1185">Reference proteome</keyword>
<evidence type="ECO:0000256" key="1">
    <source>
        <dbReference type="HAMAP-Rule" id="MF_00024"/>
    </source>
</evidence>
<dbReference type="GO" id="GO:0015420">
    <property type="term" value="F:ABC-type vitamin B12 transporter activity"/>
    <property type="evidence" value="ECO:0007669"/>
    <property type="project" value="UniProtKB-UniRule"/>
</dbReference>
<dbReference type="Pfam" id="PF03186">
    <property type="entry name" value="CobD_Cbib"/>
    <property type="match status" value="1"/>
</dbReference>
<accession>A0A1G9TNA4</accession>
<evidence type="ECO:0000313" key="2">
    <source>
        <dbReference type="EMBL" id="SDM48904.1"/>
    </source>
</evidence>
<dbReference type="HAMAP" id="MF_00024">
    <property type="entry name" value="CobD_CbiB"/>
    <property type="match status" value="1"/>
</dbReference>
<dbReference type="InterPro" id="IPR052966">
    <property type="entry name" value="Beta-lactamase_Reg"/>
</dbReference>
<dbReference type="GO" id="GO:0009236">
    <property type="term" value="P:cobalamin biosynthetic process"/>
    <property type="evidence" value="ECO:0007669"/>
    <property type="project" value="UniProtKB-UniRule"/>
</dbReference>
<protein>
    <recommendedName>
        <fullName evidence="1">Cobalamin biosynthesis protein CobD</fullName>
    </recommendedName>
</protein>
<comment type="caution">
    <text evidence="1">Lacks conserved residue(s) required for the propagation of feature annotation.</text>
</comment>
<feature type="transmembrane region" description="Helical" evidence="1">
    <location>
        <begin position="49"/>
        <end position="69"/>
    </location>
</feature>
<gene>
    <name evidence="1" type="primary">cobD</name>
    <name evidence="2" type="ORF">SAMN05428957_106223</name>
</gene>
<comment type="pathway">
    <text evidence="1">Cofactor biosynthesis; adenosylcobalamin biosynthesis.</text>
</comment>
<dbReference type="GO" id="GO:0046677">
    <property type="term" value="P:response to antibiotic"/>
    <property type="evidence" value="ECO:0007669"/>
    <property type="project" value="TreeGrafter"/>
</dbReference>
<sequence length="333" mass="35592">MIGRMSFFAILLALLIEQARPLARSNPIHAGLRAWALSVNRSFDAGTPAHAWLAWCLGVLLPAVLVLAVHAALTYFIGWPLALVWSVAVLYVTLGFRQFSHHFTGIRDALEDGDAAAARARLAQWRQVDASELPRSEVVRHVIEYSVIAAHRHVFGVLAWYSVGAALGLGPAGAVLYRLAEFVARYWAPRTATAHPASAALQAVAAQAWTVIDWLPARLTALCFAVVGSFEEAIEGWRFHAQRFPNDNDGVILAATAGALNVRLGGEALRSAAGGDGLVSPGFEAGAALGDSGTTPGREPEVGHLRSVVGLVWRSVVVWLLLLALLTLARLLG</sequence>
<dbReference type="AlphaFoldDB" id="A0A1G9TNA4"/>
<feature type="transmembrane region" description="Helical" evidence="1">
    <location>
        <begin position="311"/>
        <end position="332"/>
    </location>
</feature>
<dbReference type="NCBIfam" id="NF005792">
    <property type="entry name" value="PRK07630.1"/>
    <property type="match status" value="1"/>
</dbReference>
<feature type="transmembrane region" description="Helical" evidence="1">
    <location>
        <begin position="76"/>
        <end position="94"/>
    </location>
</feature>
<dbReference type="InterPro" id="IPR004485">
    <property type="entry name" value="Cobalamin_biosynth_CobD/CbiB"/>
</dbReference>
<comment type="function">
    <text evidence="1">Converts cobyric acid to cobinamide by the addition of aminopropanol on the F carboxylic group.</text>
</comment>
<dbReference type="EMBL" id="FNHP01000006">
    <property type="protein sequence ID" value="SDM48904.1"/>
    <property type="molecule type" value="Genomic_DNA"/>
</dbReference>
<keyword evidence="1" id="KW-0812">Transmembrane</keyword>
<dbReference type="GO" id="GO:0005886">
    <property type="term" value="C:plasma membrane"/>
    <property type="evidence" value="ECO:0007669"/>
    <property type="project" value="UniProtKB-SubCell"/>
</dbReference>
<keyword evidence="1" id="KW-1003">Cell membrane</keyword>
<name>A0A1G9TNA4_9BURK</name>
<keyword evidence="1" id="KW-1133">Transmembrane helix</keyword>
<comment type="similarity">
    <text evidence="1">Belongs to the CobD/CbiB family.</text>
</comment>
<keyword evidence="1" id="KW-0169">Cobalamin biosynthesis</keyword>
<keyword evidence="1" id="KW-0472">Membrane</keyword>
<evidence type="ECO:0000313" key="3">
    <source>
        <dbReference type="Proteomes" id="UP000198552"/>
    </source>
</evidence>
<dbReference type="UniPathway" id="UPA00148"/>
<proteinExistence type="inferred from homology"/>
<dbReference type="Proteomes" id="UP000198552">
    <property type="component" value="Unassembled WGS sequence"/>
</dbReference>
<reference evidence="3" key="1">
    <citation type="submission" date="2016-10" db="EMBL/GenBank/DDBJ databases">
        <authorList>
            <person name="Varghese N."/>
            <person name="Submissions S."/>
        </authorList>
    </citation>
    <scope>NUCLEOTIDE SEQUENCE [LARGE SCALE GENOMIC DNA]</scope>
    <source>
        <strain evidence="3">EPL6</strain>
    </source>
</reference>
<dbReference type="STRING" id="1527607.SAMN05428957_106223"/>
<dbReference type="GO" id="GO:0048472">
    <property type="term" value="F:threonine-phosphate decarboxylase activity"/>
    <property type="evidence" value="ECO:0007669"/>
    <property type="project" value="InterPro"/>
</dbReference>
<organism evidence="2 3">
    <name type="scientific">Oryzisolibacter propanilivorax</name>
    <dbReference type="NCBI Taxonomy" id="1527607"/>
    <lineage>
        <taxon>Bacteria</taxon>
        <taxon>Pseudomonadati</taxon>
        <taxon>Pseudomonadota</taxon>
        <taxon>Betaproteobacteria</taxon>
        <taxon>Burkholderiales</taxon>
        <taxon>Comamonadaceae</taxon>
        <taxon>Oryzisolibacter</taxon>
    </lineage>
</organism>